<dbReference type="InterPro" id="IPR011990">
    <property type="entry name" value="TPR-like_helical_dom_sf"/>
</dbReference>
<dbReference type="Proteomes" id="UP000306145">
    <property type="component" value="Unassembled WGS sequence"/>
</dbReference>
<dbReference type="GO" id="GO:0005524">
    <property type="term" value="F:ATP binding"/>
    <property type="evidence" value="ECO:0007669"/>
    <property type="project" value="UniProtKB-KW"/>
</dbReference>
<evidence type="ECO:0000313" key="4">
    <source>
        <dbReference type="EMBL" id="TNH30905.1"/>
    </source>
</evidence>
<dbReference type="SUPFAM" id="SSF48452">
    <property type="entry name" value="TPR-like"/>
    <property type="match status" value="1"/>
</dbReference>
<dbReference type="InterPro" id="IPR036388">
    <property type="entry name" value="WH-like_DNA-bd_sf"/>
</dbReference>
<name>A0A5C4QXY4_9ACTN</name>
<dbReference type="PROSITE" id="PS50043">
    <property type="entry name" value="HTH_LUXR_2"/>
    <property type="match status" value="1"/>
</dbReference>
<evidence type="ECO:0000256" key="2">
    <source>
        <dbReference type="ARBA" id="ARBA00022840"/>
    </source>
</evidence>
<dbReference type="PRINTS" id="PR00038">
    <property type="entry name" value="HTHLUXR"/>
</dbReference>
<dbReference type="GO" id="GO:0005737">
    <property type="term" value="C:cytoplasm"/>
    <property type="evidence" value="ECO:0007669"/>
    <property type="project" value="TreeGrafter"/>
</dbReference>
<gene>
    <name evidence="4" type="ORF">FHG89_05145</name>
</gene>
<dbReference type="Gene3D" id="1.10.10.10">
    <property type="entry name" value="Winged helix-like DNA-binding domain superfamily/Winged helix DNA-binding domain"/>
    <property type="match status" value="1"/>
</dbReference>
<dbReference type="OrthoDB" id="5378762at2"/>
<reference evidence="4 5" key="1">
    <citation type="submission" date="2019-06" db="EMBL/GenBank/DDBJ databases">
        <title>Micromonospora ordensis sp. nov., isolated from deep marine sediment.</title>
        <authorList>
            <person name="Veyisoglu A."/>
            <person name="Carro L."/>
            <person name="Klenk H.-P."/>
            <person name="Sahin N."/>
        </authorList>
    </citation>
    <scope>NUCLEOTIDE SEQUENCE [LARGE SCALE GENOMIC DNA]</scope>
    <source>
        <strain evidence="4 5">S2509</strain>
    </source>
</reference>
<dbReference type="Pfam" id="PF13191">
    <property type="entry name" value="AAA_16"/>
    <property type="match status" value="1"/>
</dbReference>
<organism evidence="4 5">
    <name type="scientific">Micromonospora orduensis</name>
    <dbReference type="NCBI Taxonomy" id="1420891"/>
    <lineage>
        <taxon>Bacteria</taxon>
        <taxon>Bacillati</taxon>
        <taxon>Actinomycetota</taxon>
        <taxon>Actinomycetes</taxon>
        <taxon>Micromonosporales</taxon>
        <taxon>Micromonosporaceae</taxon>
        <taxon>Micromonospora</taxon>
    </lineage>
</organism>
<evidence type="ECO:0000313" key="5">
    <source>
        <dbReference type="Proteomes" id="UP000306145"/>
    </source>
</evidence>
<dbReference type="SUPFAM" id="SSF46894">
    <property type="entry name" value="C-terminal effector domain of the bipartite response regulators"/>
    <property type="match status" value="1"/>
</dbReference>
<dbReference type="Pfam" id="PF00196">
    <property type="entry name" value="GerE"/>
    <property type="match status" value="1"/>
</dbReference>
<evidence type="ECO:0000259" key="3">
    <source>
        <dbReference type="PROSITE" id="PS50043"/>
    </source>
</evidence>
<feature type="domain" description="HTH luxR-type" evidence="3">
    <location>
        <begin position="909"/>
        <end position="974"/>
    </location>
</feature>
<accession>A0A5C4QXY4</accession>
<keyword evidence="2" id="KW-0067">ATP-binding</keyword>
<dbReference type="InterPro" id="IPR041664">
    <property type="entry name" value="AAA_16"/>
</dbReference>
<dbReference type="SMART" id="SM00421">
    <property type="entry name" value="HTH_LUXR"/>
    <property type="match status" value="1"/>
</dbReference>
<dbReference type="GO" id="GO:0003677">
    <property type="term" value="F:DNA binding"/>
    <property type="evidence" value="ECO:0007669"/>
    <property type="project" value="InterPro"/>
</dbReference>
<keyword evidence="1" id="KW-0547">Nucleotide-binding</keyword>
<keyword evidence="5" id="KW-1185">Reference proteome</keyword>
<dbReference type="InterPro" id="IPR027417">
    <property type="entry name" value="P-loop_NTPase"/>
</dbReference>
<dbReference type="Gene3D" id="3.40.50.300">
    <property type="entry name" value="P-loop containing nucleotide triphosphate hydrolases"/>
    <property type="match status" value="1"/>
</dbReference>
<sequence>MDRLANVAAVQRSRVLVGRDAELGVLIGMIEAARVGRGGAVFIVGEAGVGKSRLAAAAAERAYTDEMSLLRGRASALGTGVPLRPLTEAVLSLLRSATMDVTALGPYGPILGKLVPDWGTPLADQETGSVVILAEAVLRLTGLAGQDRGCLMVLDDLQDADAETLMVIEYLIDNLDQQPTLLVGVLRADDSPALEVARAAARRGRCTVIELGGLGPEDLHAMAGACLGVTADELPTAAAELLWGGSGGNPFLIEEILAAMVENGLLRHGPQGWLVTPQAPATLPAAFARSMAHRIEKLSPQARELLSCGALIGQRFSVAVVQSATGLSDRDLFNHLHGDIVAQLVAPDDQLTDWYTFRHRVTRESLLALVEPADRRELAHTVAEAVTKVHPELSGEWCQISATLRLETGDALLAGRLFAEAGRRALAQGAATSAVALLDRAWELQADGSAEARADTLETLLQALGEAGMVRRALELVNSPDQVAGLPARRRARLHTRLAWTAVVAGELTDALAQVEIARELLGPDPAAEDEAPIDIVAAHLALDRPGRDQMEVAETLARRAATVGAAVPLPVVACQAWQLLGALVRHRDPAEATRCLEQARSIAAEHGLPIWEVHALIRLGNDDALLHGTLDRLEQARERALRAGAVTARQQAEASIALHLIMRGDYPAAQNLIDQVLTATTRLKLMETTQYVLLLSAVLAAHRGRRVEMQNALAEFRRWGGDESLHTQRVHGLAGTFCALLEEDRPRALDELSLAVRAEETNPTVFHLGGRLGLQLLLRAIAGEVDFPAYEAIVGTPASQLRWDRQFALFARAVLLGRAGQHNAATATVAEAMEVGALYAMGRHLALRLVAEAALADGWGTPVEWLRAAEDYFHQANVTPVAGACRMLLRQAGARVTQRRYGAAEIPPELRAAGVTVREWEVLRLLTGRLSNREIAERLHLSPRTVERHVSSLITKTGQPNRIALSDIATDIDSGRPVPELPGAGLVGSR</sequence>
<dbReference type="SUPFAM" id="SSF52540">
    <property type="entry name" value="P-loop containing nucleoside triphosphate hydrolases"/>
    <property type="match status" value="1"/>
</dbReference>
<dbReference type="GO" id="GO:0004016">
    <property type="term" value="F:adenylate cyclase activity"/>
    <property type="evidence" value="ECO:0007669"/>
    <property type="project" value="TreeGrafter"/>
</dbReference>
<evidence type="ECO:0000256" key="1">
    <source>
        <dbReference type="ARBA" id="ARBA00022741"/>
    </source>
</evidence>
<dbReference type="InterPro" id="IPR000792">
    <property type="entry name" value="Tscrpt_reg_LuxR_C"/>
</dbReference>
<comment type="caution">
    <text evidence="4">The sequence shown here is derived from an EMBL/GenBank/DDBJ whole genome shotgun (WGS) entry which is preliminary data.</text>
</comment>
<dbReference type="InterPro" id="IPR016032">
    <property type="entry name" value="Sig_transdc_resp-reg_C-effctor"/>
</dbReference>
<dbReference type="PANTHER" id="PTHR16305:SF35">
    <property type="entry name" value="TRANSCRIPTIONAL ACTIVATOR DOMAIN"/>
    <property type="match status" value="1"/>
</dbReference>
<dbReference type="CDD" id="cd06170">
    <property type="entry name" value="LuxR_C_like"/>
    <property type="match status" value="1"/>
</dbReference>
<dbReference type="AlphaFoldDB" id="A0A5C4QXY4"/>
<proteinExistence type="predicted"/>
<dbReference type="PANTHER" id="PTHR16305">
    <property type="entry name" value="TESTICULAR SOLUBLE ADENYLYL CYCLASE"/>
    <property type="match status" value="1"/>
</dbReference>
<protein>
    <submittedName>
        <fullName evidence="4">Winged helix-turn-helix transcriptional regulator</fullName>
    </submittedName>
</protein>
<dbReference type="GO" id="GO:0006355">
    <property type="term" value="P:regulation of DNA-templated transcription"/>
    <property type="evidence" value="ECO:0007669"/>
    <property type="project" value="InterPro"/>
</dbReference>
<dbReference type="EMBL" id="VDFY01000093">
    <property type="protein sequence ID" value="TNH30905.1"/>
    <property type="molecule type" value="Genomic_DNA"/>
</dbReference>